<organism evidence="2 3">
    <name type="scientific">Edhazardia aedis (strain USNM 41457)</name>
    <name type="common">Microsporidian parasite</name>
    <dbReference type="NCBI Taxonomy" id="1003232"/>
    <lineage>
        <taxon>Eukaryota</taxon>
        <taxon>Fungi</taxon>
        <taxon>Fungi incertae sedis</taxon>
        <taxon>Microsporidia</taxon>
        <taxon>Edhazardia</taxon>
    </lineage>
</organism>
<accession>J9D4K3</accession>
<dbReference type="Proteomes" id="UP000003163">
    <property type="component" value="Unassembled WGS sequence"/>
</dbReference>
<gene>
    <name evidence="2" type="ORF">EDEG_03104</name>
</gene>
<name>J9D4K3_EDHAE</name>
<proteinExistence type="predicted"/>
<reference evidence="2 3" key="1">
    <citation type="submission" date="2011-08" db="EMBL/GenBank/DDBJ databases">
        <authorList>
            <person name="Liu Z.J."/>
            <person name="Shi F.L."/>
            <person name="Lu J.Q."/>
            <person name="Li M."/>
            <person name="Wang Z.L."/>
        </authorList>
    </citation>
    <scope>NUCLEOTIDE SEQUENCE [LARGE SCALE GENOMIC DNA]</scope>
    <source>
        <strain evidence="2 3">USNM 41457</strain>
    </source>
</reference>
<dbReference type="EMBL" id="AFBI03000069">
    <property type="protein sequence ID" value="EJW02484.1"/>
    <property type="molecule type" value="Genomic_DNA"/>
</dbReference>
<sequence>MCRSSGFMWGFIILMLIYLTLFNLLNFFRCPRIKQTSESLETNVRKIQQENDFIFLNKNNPLLQCSAFKEENLKISESSLKNDFSTLISKIIEPINCSRYVRSFNGTECEKCNESKECGSHCNKIYLQCLSTLIPDQLSFEELKTVYQNESVPLDTVCDAIMCYEEYINPIISFSVLQNCFSDVDKSNSQQKKHLPTELPLFYNLRFTNNQILITIFTNLYQKKVEDQFLKQYFNREKKSDDIENASFRALYNKRFHLWRQAVEKKSEKIKNKTIIETLSNIPIDYFKLSKKKWIELPDSMKINEAFQLYFYDLCKSIIESNINKLSNANEYCCKQTAKYLAVLQFNALTSSKFIENNQRIFKHCINPFGAPIVEFCIDNFSKNSYFADSYKKFLYGDGFYKYGLKQTYRSPTSWNDPAYSSHNIFDDYSIQIVGTCER</sequence>
<comment type="caution">
    <text evidence="2">The sequence shown here is derived from an EMBL/GenBank/DDBJ whole genome shotgun (WGS) entry which is preliminary data.</text>
</comment>
<keyword evidence="3" id="KW-1185">Reference proteome</keyword>
<reference evidence="3" key="2">
    <citation type="submission" date="2015-07" db="EMBL/GenBank/DDBJ databases">
        <title>Contrasting host-pathogen interactions and genome evolution in two generalist and specialist microsporidian pathogens of mosquitoes.</title>
        <authorList>
            <consortium name="The Broad Institute Genomics Platform"/>
            <consortium name="The Broad Institute Genome Sequencing Center for Infectious Disease"/>
            <person name="Cuomo C.A."/>
            <person name="Sanscrainte N.D."/>
            <person name="Goldberg J.M."/>
            <person name="Heiman D."/>
            <person name="Young S."/>
            <person name="Zeng Q."/>
            <person name="Becnel J.J."/>
            <person name="Birren B.W."/>
        </authorList>
    </citation>
    <scope>NUCLEOTIDE SEQUENCE [LARGE SCALE GENOMIC DNA]</scope>
    <source>
        <strain evidence="3">USNM 41457</strain>
    </source>
</reference>
<keyword evidence="1" id="KW-0472">Membrane</keyword>
<protein>
    <submittedName>
        <fullName evidence="2">Uncharacterized protein</fullName>
    </submittedName>
</protein>
<evidence type="ECO:0000313" key="2">
    <source>
        <dbReference type="EMBL" id="EJW02484.1"/>
    </source>
</evidence>
<dbReference type="HOGENOM" id="CLU_625596_0_0_1"/>
<keyword evidence="1" id="KW-1133">Transmembrane helix</keyword>
<feature type="transmembrane region" description="Helical" evidence="1">
    <location>
        <begin position="6"/>
        <end position="28"/>
    </location>
</feature>
<keyword evidence="1" id="KW-0812">Transmembrane</keyword>
<dbReference type="AlphaFoldDB" id="J9D4K3"/>
<dbReference type="VEuPathDB" id="MicrosporidiaDB:EDEG_03104"/>
<evidence type="ECO:0000256" key="1">
    <source>
        <dbReference type="SAM" id="Phobius"/>
    </source>
</evidence>
<dbReference type="InParanoid" id="J9D4K3"/>
<evidence type="ECO:0000313" key="3">
    <source>
        <dbReference type="Proteomes" id="UP000003163"/>
    </source>
</evidence>